<dbReference type="AlphaFoldDB" id="R7SLP2"/>
<dbReference type="RefSeq" id="XP_007370536.1">
    <property type="nucleotide sequence ID" value="XM_007370474.1"/>
</dbReference>
<dbReference type="Pfam" id="PF20151">
    <property type="entry name" value="DUF6533"/>
    <property type="match status" value="1"/>
</dbReference>
<sequence>MSTPSDLLHTFTIQGDRGFYLYFEGALQAFTFSSDEGLANPVLSSRLGNSLGEDVSLTGLPHILISRKDLEAFSTLPEEVALVWASERSALNLLFFLNQYFPWLSTLQAIYNSVVIMRLDSYLVTHYYFTAMFDTLGRVVV</sequence>
<proteinExistence type="predicted"/>
<name>R7SLP2_DICSQ</name>
<accession>R7SLP2</accession>
<dbReference type="GeneID" id="18839981"/>
<dbReference type="HOGENOM" id="CLU_1825232_0_0_1"/>
<reference evidence="2 3" key="1">
    <citation type="journal article" date="2012" name="Science">
        <title>The Paleozoic origin of enzymatic lignin decomposition reconstructed from 31 fungal genomes.</title>
        <authorList>
            <person name="Floudas D."/>
            <person name="Binder M."/>
            <person name="Riley R."/>
            <person name="Barry K."/>
            <person name="Blanchette R.A."/>
            <person name="Henrissat B."/>
            <person name="Martinez A.T."/>
            <person name="Otillar R."/>
            <person name="Spatafora J.W."/>
            <person name="Yadav J.S."/>
            <person name="Aerts A."/>
            <person name="Benoit I."/>
            <person name="Boyd A."/>
            <person name="Carlson A."/>
            <person name="Copeland A."/>
            <person name="Coutinho P.M."/>
            <person name="de Vries R.P."/>
            <person name="Ferreira P."/>
            <person name="Findley K."/>
            <person name="Foster B."/>
            <person name="Gaskell J."/>
            <person name="Glotzer D."/>
            <person name="Gorecki P."/>
            <person name="Heitman J."/>
            <person name="Hesse C."/>
            <person name="Hori C."/>
            <person name="Igarashi K."/>
            <person name="Jurgens J.A."/>
            <person name="Kallen N."/>
            <person name="Kersten P."/>
            <person name="Kohler A."/>
            <person name="Kuees U."/>
            <person name="Kumar T.K.A."/>
            <person name="Kuo A."/>
            <person name="LaButti K."/>
            <person name="Larrondo L.F."/>
            <person name="Lindquist E."/>
            <person name="Ling A."/>
            <person name="Lombard V."/>
            <person name="Lucas S."/>
            <person name="Lundell T."/>
            <person name="Martin R."/>
            <person name="McLaughlin D.J."/>
            <person name="Morgenstern I."/>
            <person name="Morin E."/>
            <person name="Murat C."/>
            <person name="Nagy L.G."/>
            <person name="Nolan M."/>
            <person name="Ohm R.A."/>
            <person name="Patyshakuliyeva A."/>
            <person name="Rokas A."/>
            <person name="Ruiz-Duenas F.J."/>
            <person name="Sabat G."/>
            <person name="Salamov A."/>
            <person name="Samejima M."/>
            <person name="Schmutz J."/>
            <person name="Slot J.C."/>
            <person name="St John F."/>
            <person name="Stenlid J."/>
            <person name="Sun H."/>
            <person name="Sun S."/>
            <person name="Syed K."/>
            <person name="Tsang A."/>
            <person name="Wiebenga A."/>
            <person name="Young D."/>
            <person name="Pisabarro A."/>
            <person name="Eastwood D.C."/>
            <person name="Martin F."/>
            <person name="Cullen D."/>
            <person name="Grigoriev I.V."/>
            <person name="Hibbett D.S."/>
        </authorList>
    </citation>
    <scope>NUCLEOTIDE SEQUENCE [LARGE SCALE GENOMIC DNA]</scope>
    <source>
        <strain evidence="2 3">LYAD-421 SS1</strain>
    </source>
</reference>
<gene>
    <name evidence="2" type="ORF">DICSQDRAFT_174623</name>
</gene>
<protein>
    <recommendedName>
        <fullName evidence="1">DUF6533 domain-containing protein</fullName>
    </recommendedName>
</protein>
<evidence type="ECO:0000313" key="3">
    <source>
        <dbReference type="Proteomes" id="UP000053319"/>
    </source>
</evidence>
<dbReference type="EMBL" id="JH719464">
    <property type="protein sequence ID" value="EJF56763.1"/>
    <property type="molecule type" value="Genomic_DNA"/>
</dbReference>
<feature type="domain" description="DUF6533" evidence="1">
    <location>
        <begin position="71"/>
        <end position="102"/>
    </location>
</feature>
<dbReference type="KEGG" id="dsq:DICSQDRAFT_174623"/>
<dbReference type="InterPro" id="IPR045340">
    <property type="entry name" value="DUF6533"/>
</dbReference>
<organism evidence="2 3">
    <name type="scientific">Dichomitus squalens (strain LYAD-421)</name>
    <name type="common">Western red white-rot fungus</name>
    <dbReference type="NCBI Taxonomy" id="732165"/>
    <lineage>
        <taxon>Eukaryota</taxon>
        <taxon>Fungi</taxon>
        <taxon>Dikarya</taxon>
        <taxon>Basidiomycota</taxon>
        <taxon>Agaricomycotina</taxon>
        <taxon>Agaricomycetes</taxon>
        <taxon>Polyporales</taxon>
        <taxon>Polyporaceae</taxon>
        <taxon>Dichomitus</taxon>
    </lineage>
</organism>
<evidence type="ECO:0000259" key="1">
    <source>
        <dbReference type="Pfam" id="PF20151"/>
    </source>
</evidence>
<evidence type="ECO:0000313" key="2">
    <source>
        <dbReference type="EMBL" id="EJF56763.1"/>
    </source>
</evidence>
<dbReference type="Proteomes" id="UP000053319">
    <property type="component" value="Unassembled WGS sequence"/>
</dbReference>